<dbReference type="InterPro" id="IPR018974">
    <property type="entry name" value="Tex-like_N"/>
</dbReference>
<dbReference type="GO" id="GO:0003735">
    <property type="term" value="F:structural constituent of ribosome"/>
    <property type="evidence" value="ECO:0007669"/>
    <property type="project" value="TreeGrafter"/>
</dbReference>
<reference evidence="2 3" key="2">
    <citation type="submission" date="2019-01" db="EMBL/GenBank/DDBJ databases">
        <title>The decoding of complex shrimp genome reveals the adaptation for benthos swimmer, frequently molting mechanism and breeding impact on genome.</title>
        <authorList>
            <person name="Sun Y."/>
            <person name="Gao Y."/>
            <person name="Yu Y."/>
        </authorList>
    </citation>
    <scope>NUCLEOTIDE SEQUENCE [LARGE SCALE GENOMIC DNA]</scope>
    <source>
        <tissue evidence="2">Muscle</tissue>
    </source>
</reference>
<dbReference type="Gene3D" id="2.40.50.140">
    <property type="entry name" value="Nucleic acid-binding proteins"/>
    <property type="match status" value="1"/>
</dbReference>
<sequence length="770" mass="87411">MSTNNALEDSIVILEEVEGTRPLAGGTGIELEVLYDGQAEEVQHVAQKTGRGEVGGAGTLKYRKRIPDNDVEIVFEWDPAKVIAERQSVDEWVARNVISMFDQENTLPFIARYRKERTGNMEVEKLREIQNAYSQLKHVQERVLKILKGDRKRLPEDRKASLLRATTMHEVEHLTAAYKGSGKRTYAERARELGLEPAALEVMQGTHNKFSNRQELYSLMDLNKEGLRTIEEVEQGLQHIIADVISKDPQVLDCVRQLMKLCKPVLECNKARKQMKRDQGKMVSRGPGPSDDLCAKYENYFEYKNLAWNTKPHSMLAMNRGEHQGVLSVKVAIPDNTYVHFFNYCQQKWLGMAPPHYYRTQLVMMSIEDSWERLGEKLLTTTIYPFRGNQHLQVEDWCKDHNARTLREIVHKYRCELFAIGNGTGCRETETYLTRLIAQKCFDPYNVQYTIINETGASQYSVSPEARTEFPGLDPNHISALSLARRLQDPLLEYIKVHPMHMGVGMYQHDIPERILHASLDSVMTECVSFVGVDINSASEFVLRKLSGLNKPRAANIVEYRKTKGPFINREQLKSVKGIGPRTFEQCAGFIRIMPETLEMEINKTPQGKKRAEKEAVSPLDRTMIHPESYGAAMKFLSIVGVRSQDIGADHFIRTVRHFMPTTTLDALSEQCETTLPTMQLIVEGLTQPLDYDIRAQFEKPLFRKGITSIDDVALGTKLTGTVRNVTHFGAFVDVGLGNDGLVHVTKMAGVRLELGNIVEVSVISIEKER</sequence>
<dbReference type="PANTHER" id="PTHR10724:SF10">
    <property type="entry name" value="S1 RNA-BINDING DOMAIN-CONTAINING PROTEIN 1"/>
    <property type="match status" value="1"/>
</dbReference>
<dbReference type="Pfam" id="PF22706">
    <property type="entry name" value="Tex_central_region"/>
    <property type="match status" value="1"/>
</dbReference>
<dbReference type="Pfam" id="PF09371">
    <property type="entry name" value="Tex_N"/>
    <property type="match status" value="1"/>
</dbReference>
<dbReference type="Pfam" id="PF17674">
    <property type="entry name" value="HHH_9"/>
    <property type="match status" value="1"/>
</dbReference>
<dbReference type="GO" id="GO:0006412">
    <property type="term" value="P:translation"/>
    <property type="evidence" value="ECO:0007669"/>
    <property type="project" value="TreeGrafter"/>
</dbReference>
<dbReference type="Gene3D" id="1.10.3500.10">
    <property type="entry name" value="Tex N-terminal region-like"/>
    <property type="match status" value="2"/>
</dbReference>
<dbReference type="AlphaFoldDB" id="A0A3R7QW00"/>
<evidence type="ECO:0000259" key="1">
    <source>
        <dbReference type="PROSITE" id="PS50126"/>
    </source>
</evidence>
<dbReference type="InterPro" id="IPR032639">
    <property type="entry name" value="Tex_YqgF"/>
</dbReference>
<proteinExistence type="predicted"/>
<dbReference type="InterPro" id="IPR010994">
    <property type="entry name" value="RuvA_2-like"/>
</dbReference>
<dbReference type="OrthoDB" id="995477at2759"/>
<dbReference type="Pfam" id="PF12836">
    <property type="entry name" value="HHH_3"/>
    <property type="match status" value="1"/>
</dbReference>
<feature type="non-terminal residue" evidence="2">
    <location>
        <position position="770"/>
    </location>
</feature>
<dbReference type="InterPro" id="IPR023319">
    <property type="entry name" value="Tex-like_HTH_dom_sf"/>
</dbReference>
<accession>A0A3R7QW00</accession>
<dbReference type="SUPFAM" id="SSF158832">
    <property type="entry name" value="Tex N-terminal region-like"/>
    <property type="match status" value="1"/>
</dbReference>
<protein>
    <recommendedName>
        <fullName evidence="1">S1 motif domain-containing protein</fullName>
    </recommendedName>
</protein>
<dbReference type="Pfam" id="PF16921">
    <property type="entry name" value="Tex_YqgF"/>
    <property type="match status" value="1"/>
</dbReference>
<comment type="caution">
    <text evidence="2">The sequence shown here is derived from an EMBL/GenBank/DDBJ whole genome shotgun (WGS) entry which is preliminary data.</text>
</comment>
<name>A0A3R7QW00_PENVA</name>
<evidence type="ECO:0000313" key="2">
    <source>
        <dbReference type="EMBL" id="ROT80322.1"/>
    </source>
</evidence>
<dbReference type="Gene3D" id="1.10.10.650">
    <property type="entry name" value="RuvA domain 2-like"/>
    <property type="match status" value="1"/>
</dbReference>
<gene>
    <name evidence="2" type="ORF">C7M84_000939</name>
</gene>
<dbReference type="InterPro" id="IPR003029">
    <property type="entry name" value="S1_domain"/>
</dbReference>
<dbReference type="Gene3D" id="1.10.150.310">
    <property type="entry name" value="Tex RuvX-like domain-like"/>
    <property type="match status" value="1"/>
</dbReference>
<dbReference type="Proteomes" id="UP000283509">
    <property type="component" value="Unassembled WGS sequence"/>
</dbReference>
<dbReference type="Pfam" id="PF00575">
    <property type="entry name" value="S1"/>
    <property type="match status" value="1"/>
</dbReference>
<feature type="domain" description="S1 motif" evidence="1">
    <location>
        <begin position="716"/>
        <end position="770"/>
    </location>
</feature>
<dbReference type="InterPro" id="IPR050437">
    <property type="entry name" value="Ribos_protein_bS1-like"/>
</dbReference>
<dbReference type="STRING" id="6689.A0A3R7QW00"/>
<dbReference type="PANTHER" id="PTHR10724">
    <property type="entry name" value="30S RIBOSOMAL PROTEIN S1"/>
    <property type="match status" value="1"/>
</dbReference>
<dbReference type="GO" id="GO:0003729">
    <property type="term" value="F:mRNA binding"/>
    <property type="evidence" value="ECO:0007669"/>
    <property type="project" value="TreeGrafter"/>
</dbReference>
<dbReference type="InterPro" id="IPR012340">
    <property type="entry name" value="NA-bd_OB-fold"/>
</dbReference>
<dbReference type="SUPFAM" id="SSF53098">
    <property type="entry name" value="Ribonuclease H-like"/>
    <property type="match status" value="1"/>
</dbReference>
<dbReference type="InterPro" id="IPR012337">
    <property type="entry name" value="RNaseH-like_sf"/>
</dbReference>
<dbReference type="FunFam" id="1.10.150.310:FF:000001">
    <property type="entry name" value="RNA-binding transcriptional accessory protein"/>
    <property type="match status" value="1"/>
</dbReference>
<dbReference type="FunFam" id="1.10.10.650:FF:000001">
    <property type="entry name" value="S1 RNA-binding domain 1"/>
    <property type="match status" value="1"/>
</dbReference>
<dbReference type="InterPro" id="IPR055179">
    <property type="entry name" value="Tex-like_central_region"/>
</dbReference>
<dbReference type="SUPFAM" id="SSF47781">
    <property type="entry name" value="RuvA domain 2-like"/>
    <property type="match status" value="2"/>
</dbReference>
<dbReference type="SMART" id="SM00316">
    <property type="entry name" value="S1"/>
    <property type="match status" value="1"/>
</dbReference>
<dbReference type="InterPro" id="IPR041692">
    <property type="entry name" value="HHH_9"/>
</dbReference>
<organism evidence="2 3">
    <name type="scientific">Penaeus vannamei</name>
    <name type="common">Whiteleg shrimp</name>
    <name type="synonym">Litopenaeus vannamei</name>
    <dbReference type="NCBI Taxonomy" id="6689"/>
    <lineage>
        <taxon>Eukaryota</taxon>
        <taxon>Metazoa</taxon>
        <taxon>Ecdysozoa</taxon>
        <taxon>Arthropoda</taxon>
        <taxon>Crustacea</taxon>
        <taxon>Multicrustacea</taxon>
        <taxon>Malacostraca</taxon>
        <taxon>Eumalacostraca</taxon>
        <taxon>Eucarida</taxon>
        <taxon>Decapoda</taxon>
        <taxon>Dendrobranchiata</taxon>
        <taxon>Penaeoidea</taxon>
        <taxon>Penaeidae</taxon>
        <taxon>Penaeus</taxon>
    </lineage>
</organism>
<reference evidence="2 3" key="1">
    <citation type="submission" date="2018-04" db="EMBL/GenBank/DDBJ databases">
        <authorList>
            <person name="Zhang X."/>
            <person name="Yuan J."/>
            <person name="Li F."/>
            <person name="Xiang J."/>
        </authorList>
    </citation>
    <scope>NUCLEOTIDE SEQUENCE [LARGE SCALE GENOMIC DNA]</scope>
    <source>
        <tissue evidence="2">Muscle</tissue>
    </source>
</reference>
<dbReference type="PROSITE" id="PS50126">
    <property type="entry name" value="S1"/>
    <property type="match status" value="1"/>
</dbReference>
<dbReference type="InterPro" id="IPR023323">
    <property type="entry name" value="Tex-like_dom_sf"/>
</dbReference>
<keyword evidence="3" id="KW-1185">Reference proteome</keyword>
<evidence type="ECO:0000313" key="3">
    <source>
        <dbReference type="Proteomes" id="UP000283509"/>
    </source>
</evidence>
<dbReference type="EMBL" id="QCYY01001130">
    <property type="protein sequence ID" value="ROT80322.1"/>
    <property type="molecule type" value="Genomic_DNA"/>
</dbReference>
<dbReference type="SUPFAM" id="SSF50249">
    <property type="entry name" value="Nucleic acid-binding proteins"/>
    <property type="match status" value="1"/>
</dbReference>